<protein>
    <submittedName>
        <fullName evidence="2">Uncharacterized protein</fullName>
    </submittedName>
</protein>
<feature type="region of interest" description="Disordered" evidence="1">
    <location>
        <begin position="77"/>
        <end position="115"/>
    </location>
</feature>
<proteinExistence type="predicted"/>
<evidence type="ECO:0000256" key="1">
    <source>
        <dbReference type="SAM" id="MobiDB-lite"/>
    </source>
</evidence>
<accession>A0A918KAH5</accession>
<dbReference type="AlphaFoldDB" id="A0A918KAH5"/>
<dbReference type="EMBL" id="BMWD01000007">
    <property type="protein sequence ID" value="GGX56674.1"/>
    <property type="molecule type" value="Genomic_DNA"/>
</dbReference>
<gene>
    <name evidence="2" type="ORF">GCM10010515_25200</name>
</gene>
<feature type="compositionally biased region" description="Low complexity" evidence="1">
    <location>
        <begin position="94"/>
        <end position="106"/>
    </location>
</feature>
<dbReference type="Proteomes" id="UP000645555">
    <property type="component" value="Unassembled WGS sequence"/>
</dbReference>
<sequence length="115" mass="12035">MSTVEAVRASFPGGTGAGAMRKEHCSVPRRAGRGGFGAAGRADERYAEKGADGAKSRVVFLVRPNGGWAGLRWRRVGSPRRASRRGTLSHRRQPAAAPTAATGGTPRWRLGGPVG</sequence>
<evidence type="ECO:0000313" key="2">
    <source>
        <dbReference type="EMBL" id="GGX56674.1"/>
    </source>
</evidence>
<organism evidence="2 3">
    <name type="scientific">Streptomyces fructofermentans</name>
    <dbReference type="NCBI Taxonomy" id="152141"/>
    <lineage>
        <taxon>Bacteria</taxon>
        <taxon>Bacillati</taxon>
        <taxon>Actinomycetota</taxon>
        <taxon>Actinomycetes</taxon>
        <taxon>Kitasatosporales</taxon>
        <taxon>Streptomycetaceae</taxon>
        <taxon>Streptomyces</taxon>
    </lineage>
</organism>
<reference evidence="2" key="2">
    <citation type="submission" date="2020-09" db="EMBL/GenBank/DDBJ databases">
        <authorList>
            <person name="Sun Q."/>
            <person name="Ohkuma M."/>
        </authorList>
    </citation>
    <scope>NUCLEOTIDE SEQUENCE</scope>
    <source>
        <strain evidence="2">JCM 4956</strain>
    </source>
</reference>
<keyword evidence="3" id="KW-1185">Reference proteome</keyword>
<feature type="compositionally biased region" description="Basic residues" evidence="1">
    <location>
        <begin position="77"/>
        <end position="93"/>
    </location>
</feature>
<name>A0A918KAH5_9ACTN</name>
<comment type="caution">
    <text evidence="2">The sequence shown here is derived from an EMBL/GenBank/DDBJ whole genome shotgun (WGS) entry which is preliminary data.</text>
</comment>
<evidence type="ECO:0000313" key="3">
    <source>
        <dbReference type="Proteomes" id="UP000645555"/>
    </source>
</evidence>
<feature type="region of interest" description="Disordered" evidence="1">
    <location>
        <begin position="1"/>
        <end position="40"/>
    </location>
</feature>
<reference evidence="2" key="1">
    <citation type="journal article" date="2014" name="Int. J. Syst. Evol. Microbiol.">
        <title>Complete genome sequence of Corynebacterium casei LMG S-19264T (=DSM 44701T), isolated from a smear-ripened cheese.</title>
        <authorList>
            <consortium name="US DOE Joint Genome Institute (JGI-PGF)"/>
            <person name="Walter F."/>
            <person name="Albersmeier A."/>
            <person name="Kalinowski J."/>
            <person name="Ruckert C."/>
        </authorList>
    </citation>
    <scope>NUCLEOTIDE SEQUENCE</scope>
    <source>
        <strain evidence="2">JCM 4956</strain>
    </source>
</reference>